<dbReference type="Proteomes" id="UP000694412">
    <property type="component" value="Chromosome Z"/>
</dbReference>
<sequence length="163" mass="18021">MAKRRAEPLVCYAPFKRLLREPPLRSALSERRPRNEAAGAGSAAKRKLEEAEAPPGKRPGLRGGSPRGEQGDAAGRRRRRSEPAASQNERTAEGSDGRRGEEPAAAPVTARGQEEFNQYNSFFYWRAPLPTIDLSDIQSLHEETTSANKTPSRTDTMETEMET</sequence>
<evidence type="ECO:0000313" key="4">
    <source>
        <dbReference type="Proteomes" id="UP000694412"/>
    </source>
</evidence>
<name>A0A8C2T806_COTJA</name>
<dbReference type="PANTHER" id="PTHR16003">
    <property type="entry name" value="C9ORF40 ISOFORM 1"/>
    <property type="match status" value="1"/>
</dbReference>
<dbReference type="InterPro" id="IPR042349">
    <property type="entry name" value="C9orf40-like"/>
</dbReference>
<proteinExistence type="predicted"/>
<dbReference type="AlphaFoldDB" id="A0A8C2T806"/>
<keyword evidence="4" id="KW-1185">Reference proteome</keyword>
<evidence type="ECO:0000313" key="3">
    <source>
        <dbReference type="Ensembl" id="ENSCJPP00005008836.1"/>
    </source>
</evidence>
<feature type="domain" description="Putative WW-binding" evidence="2">
    <location>
        <begin position="118"/>
        <end position="149"/>
    </location>
</feature>
<feature type="compositionally biased region" description="Basic and acidic residues" evidence="1">
    <location>
        <begin position="90"/>
        <end position="102"/>
    </location>
</feature>
<organism evidence="3 4">
    <name type="scientific">Coturnix japonica</name>
    <name type="common">Japanese quail</name>
    <name type="synonym">Coturnix coturnix japonica</name>
    <dbReference type="NCBI Taxonomy" id="93934"/>
    <lineage>
        <taxon>Eukaryota</taxon>
        <taxon>Metazoa</taxon>
        <taxon>Chordata</taxon>
        <taxon>Craniata</taxon>
        <taxon>Vertebrata</taxon>
        <taxon>Euteleostomi</taxon>
        <taxon>Archelosauria</taxon>
        <taxon>Archosauria</taxon>
        <taxon>Dinosauria</taxon>
        <taxon>Saurischia</taxon>
        <taxon>Theropoda</taxon>
        <taxon>Coelurosauria</taxon>
        <taxon>Aves</taxon>
        <taxon>Neognathae</taxon>
        <taxon>Galloanserae</taxon>
        <taxon>Galliformes</taxon>
        <taxon>Phasianidae</taxon>
        <taxon>Perdicinae</taxon>
        <taxon>Coturnix</taxon>
    </lineage>
</organism>
<dbReference type="InterPro" id="IPR033461">
    <property type="entry name" value="WRNPLPNID"/>
</dbReference>
<accession>A0A8C2T806</accession>
<reference evidence="3" key="3">
    <citation type="submission" date="2025-09" db="UniProtKB">
        <authorList>
            <consortium name="Ensembl"/>
        </authorList>
    </citation>
    <scope>IDENTIFICATION</scope>
</reference>
<dbReference type="Ensembl" id="ENSCJPT00005013312.1">
    <property type="protein sequence ID" value="ENSCJPP00005008836.1"/>
    <property type="gene ID" value="ENSCJPG00005007839.1"/>
</dbReference>
<feature type="region of interest" description="Disordered" evidence="1">
    <location>
        <begin position="1"/>
        <end position="113"/>
    </location>
</feature>
<evidence type="ECO:0000256" key="1">
    <source>
        <dbReference type="SAM" id="MobiDB-lite"/>
    </source>
</evidence>
<feature type="region of interest" description="Disordered" evidence="1">
    <location>
        <begin position="140"/>
        <end position="163"/>
    </location>
</feature>
<dbReference type="GeneTree" id="ENSGT00960000189515"/>
<dbReference type="Pfam" id="PF15017">
    <property type="entry name" value="WRNPLPNID"/>
    <property type="match status" value="1"/>
</dbReference>
<feature type="compositionally biased region" description="Polar residues" evidence="1">
    <location>
        <begin position="145"/>
        <end position="154"/>
    </location>
</feature>
<dbReference type="PANTHER" id="PTHR16003:SF3">
    <property type="entry name" value="CHROMOSOME 9 C9ORF40 HOMOLOG"/>
    <property type="match status" value="1"/>
</dbReference>
<evidence type="ECO:0000259" key="2">
    <source>
        <dbReference type="Pfam" id="PF15017"/>
    </source>
</evidence>
<feature type="compositionally biased region" description="Basic and acidic residues" evidence="1">
    <location>
        <begin position="18"/>
        <end position="35"/>
    </location>
</feature>
<reference evidence="3" key="1">
    <citation type="submission" date="2015-11" db="EMBL/GenBank/DDBJ databases">
        <authorList>
            <consortium name="International Coturnix japonica Genome Analysis Consortium"/>
            <person name="Warren W."/>
            <person name="Burt D.W."/>
            <person name="Antin P.B."/>
            <person name="Lanford R."/>
            <person name="Gros J."/>
            <person name="Wilson R.K."/>
        </authorList>
    </citation>
    <scope>NUCLEOTIDE SEQUENCE [LARGE SCALE GENOMIC DNA]</scope>
</reference>
<protein>
    <recommendedName>
        <fullName evidence="2">Putative WW-binding domain-containing protein</fullName>
    </recommendedName>
</protein>
<reference evidence="3" key="2">
    <citation type="submission" date="2025-08" db="UniProtKB">
        <authorList>
            <consortium name="Ensembl"/>
        </authorList>
    </citation>
    <scope>IDENTIFICATION</scope>
</reference>